<dbReference type="InterPro" id="IPR050836">
    <property type="entry name" value="SDS22/Internalin_LRR"/>
</dbReference>
<evidence type="ECO:0000256" key="3">
    <source>
        <dbReference type="SAM" id="MobiDB-lite"/>
    </source>
</evidence>
<organism evidence="4 5">
    <name type="scientific">Pleuronectes platessa</name>
    <name type="common">European plaice</name>
    <dbReference type="NCBI Taxonomy" id="8262"/>
    <lineage>
        <taxon>Eukaryota</taxon>
        <taxon>Metazoa</taxon>
        <taxon>Chordata</taxon>
        <taxon>Craniata</taxon>
        <taxon>Vertebrata</taxon>
        <taxon>Euteleostomi</taxon>
        <taxon>Actinopterygii</taxon>
        <taxon>Neopterygii</taxon>
        <taxon>Teleostei</taxon>
        <taxon>Neoteleostei</taxon>
        <taxon>Acanthomorphata</taxon>
        <taxon>Carangaria</taxon>
        <taxon>Pleuronectiformes</taxon>
        <taxon>Pleuronectoidei</taxon>
        <taxon>Pleuronectidae</taxon>
        <taxon>Pleuronectes</taxon>
    </lineage>
</organism>
<evidence type="ECO:0000313" key="4">
    <source>
        <dbReference type="EMBL" id="CAB1427584.1"/>
    </source>
</evidence>
<dbReference type="EMBL" id="CADEAL010000979">
    <property type="protein sequence ID" value="CAB1427584.1"/>
    <property type="molecule type" value="Genomic_DNA"/>
</dbReference>
<dbReference type="Proteomes" id="UP001153269">
    <property type="component" value="Unassembled WGS sequence"/>
</dbReference>
<keyword evidence="5" id="KW-1185">Reference proteome</keyword>
<keyword evidence="2" id="KW-0677">Repeat</keyword>
<name>A0A9N7U9C4_PLEPL</name>
<dbReference type="AlphaFoldDB" id="A0A9N7U9C4"/>
<dbReference type="InterPro" id="IPR001611">
    <property type="entry name" value="Leu-rich_rpt"/>
</dbReference>
<dbReference type="CDD" id="cd21340">
    <property type="entry name" value="PPP1R42"/>
    <property type="match status" value="1"/>
</dbReference>
<dbReference type="PROSITE" id="PS51450">
    <property type="entry name" value="LRR"/>
    <property type="match status" value="4"/>
</dbReference>
<evidence type="ECO:0008006" key="6">
    <source>
        <dbReference type="Google" id="ProtNLM"/>
    </source>
</evidence>
<dbReference type="PANTHER" id="PTHR46652">
    <property type="entry name" value="LEUCINE-RICH REPEAT AND IQ DOMAIN-CONTAINING PROTEIN 1-RELATED"/>
    <property type="match status" value="1"/>
</dbReference>
<accession>A0A9N7U9C4</accession>
<dbReference type="SMART" id="SM00365">
    <property type="entry name" value="LRR_SD22"/>
    <property type="match status" value="4"/>
</dbReference>
<dbReference type="InterPro" id="IPR032675">
    <property type="entry name" value="LRR_dom_sf"/>
</dbReference>
<gene>
    <name evidence="4" type="ORF">PLEPLA_LOCUS15525</name>
</gene>
<evidence type="ECO:0000256" key="2">
    <source>
        <dbReference type="ARBA" id="ARBA00022737"/>
    </source>
</evidence>
<evidence type="ECO:0000313" key="5">
    <source>
        <dbReference type="Proteomes" id="UP001153269"/>
    </source>
</evidence>
<feature type="region of interest" description="Disordered" evidence="3">
    <location>
        <begin position="313"/>
        <end position="337"/>
    </location>
</feature>
<keyword evidence="1" id="KW-0433">Leucine-rich repeat</keyword>
<evidence type="ECO:0000256" key="1">
    <source>
        <dbReference type="ARBA" id="ARBA00022614"/>
    </source>
</evidence>
<dbReference type="Gene3D" id="3.80.10.10">
    <property type="entry name" value="Ribonuclease Inhibitor"/>
    <property type="match status" value="2"/>
</dbReference>
<feature type="compositionally biased region" description="Polar residues" evidence="3">
    <location>
        <begin position="327"/>
        <end position="337"/>
    </location>
</feature>
<proteinExistence type="predicted"/>
<dbReference type="SUPFAM" id="SSF52058">
    <property type="entry name" value="L domain-like"/>
    <property type="match status" value="1"/>
</dbReference>
<dbReference type="PANTHER" id="PTHR46652:SF3">
    <property type="entry name" value="LEUCINE-RICH REPEAT-CONTAINING PROTEIN 9"/>
    <property type="match status" value="1"/>
</dbReference>
<sequence length="337" mass="38367">MVQLNIDLIAKSRNHFKKKRGLSFPDYLKTLTHLHFSSKNIEGIGDVSMCRNLTVLYLYDNQITNICNLGFASNLTHLYMQNNNIARIENLSSLQMLSKLYLGGNRIAVVEGLEQLRELKELHLENQRLAPGEKLLFDPRTLLSLAESLCVLNISNNNIDDIRDLAVLRGIQNFSAADNELHNLEELEDVFGFWPQLLQMDLRGNPASKKTKYRDRLITTCERLGVLDGREINEFTRQFLINWKTSKEAKKKKTNPLMLPGPSSPDPFTNDFQMTRRPHPGHLCSHNRQKWKPQQSLSSTVLAHTDLSYYYEGASRGGKGAEDKPTSPMTCPPTAQN</sequence>
<comment type="caution">
    <text evidence="4">The sequence shown here is derived from an EMBL/GenBank/DDBJ whole genome shotgun (WGS) entry which is preliminary data.</text>
</comment>
<protein>
    <recommendedName>
        <fullName evidence="6">Protein phosphatase 1 regulatory subunit 42</fullName>
    </recommendedName>
</protein>
<dbReference type="Pfam" id="PF13855">
    <property type="entry name" value="LRR_8"/>
    <property type="match status" value="1"/>
</dbReference>
<reference evidence="4" key="1">
    <citation type="submission" date="2020-03" db="EMBL/GenBank/DDBJ databases">
        <authorList>
            <person name="Weist P."/>
        </authorList>
    </citation>
    <scope>NUCLEOTIDE SEQUENCE</scope>
</reference>